<dbReference type="GO" id="GO:0005739">
    <property type="term" value="C:mitochondrion"/>
    <property type="evidence" value="ECO:0007669"/>
    <property type="project" value="TreeGrafter"/>
</dbReference>
<name>U4LLD3_PYROM</name>
<dbReference type="PANTHER" id="PTHR14269:SF60">
    <property type="entry name" value="CARDIOLIPIN SYNTHASE (CMP-FORMING)"/>
    <property type="match status" value="1"/>
</dbReference>
<comment type="subcellular location">
    <subcellularLocation>
        <location evidence="1">Membrane</location>
        <topology evidence="1">Multi-pass membrane protein</topology>
    </subcellularLocation>
</comment>
<proteinExistence type="inferred from homology"/>
<evidence type="ECO:0000256" key="9">
    <source>
        <dbReference type="ARBA" id="ARBA00023264"/>
    </source>
</evidence>
<dbReference type="EMBL" id="HF935907">
    <property type="protein sequence ID" value="CCX32743.1"/>
    <property type="molecule type" value="Genomic_DNA"/>
</dbReference>
<keyword evidence="14" id="KW-1185">Reference proteome</keyword>
<evidence type="ECO:0000256" key="8">
    <source>
        <dbReference type="ARBA" id="ARBA00023209"/>
    </source>
</evidence>
<evidence type="ECO:0000256" key="2">
    <source>
        <dbReference type="ARBA" id="ARBA00022516"/>
    </source>
</evidence>
<evidence type="ECO:0000313" key="14">
    <source>
        <dbReference type="Proteomes" id="UP000018144"/>
    </source>
</evidence>
<feature type="transmembrane region" description="Helical" evidence="12">
    <location>
        <begin position="102"/>
        <end position="120"/>
    </location>
</feature>
<dbReference type="PROSITE" id="PS00379">
    <property type="entry name" value="CDP_ALCOHOL_P_TRANSF"/>
    <property type="match status" value="1"/>
</dbReference>
<accession>U4LLD3</accession>
<comment type="similarity">
    <text evidence="10">Belongs to the CDP-alcohol phosphatidyltransferase class-I family.</text>
</comment>
<keyword evidence="6" id="KW-0443">Lipid metabolism</keyword>
<keyword evidence="2" id="KW-0444">Lipid biosynthesis</keyword>
<dbReference type="eggNOG" id="KOG1617">
    <property type="taxonomic scope" value="Eukaryota"/>
</dbReference>
<dbReference type="PANTHER" id="PTHR14269">
    <property type="entry name" value="CDP-DIACYLGLYCEROL--GLYCEROL-3-PHOSPHATE 3-PHOSPHATIDYLTRANSFERASE-RELATED"/>
    <property type="match status" value="1"/>
</dbReference>
<dbReference type="InterPro" id="IPR000462">
    <property type="entry name" value="CDP-OH_P_trans"/>
</dbReference>
<evidence type="ECO:0000256" key="7">
    <source>
        <dbReference type="ARBA" id="ARBA00023136"/>
    </source>
</evidence>
<dbReference type="FunFam" id="1.20.120.1760:FF:000017">
    <property type="entry name" value="Phosphatidyl synthase"/>
    <property type="match status" value="1"/>
</dbReference>
<dbReference type="AlphaFoldDB" id="U4LLD3"/>
<evidence type="ECO:0000256" key="5">
    <source>
        <dbReference type="ARBA" id="ARBA00022989"/>
    </source>
</evidence>
<organism evidence="13 14">
    <name type="scientific">Pyronema omphalodes (strain CBS 100304)</name>
    <name type="common">Pyronema confluens</name>
    <dbReference type="NCBI Taxonomy" id="1076935"/>
    <lineage>
        <taxon>Eukaryota</taxon>
        <taxon>Fungi</taxon>
        <taxon>Dikarya</taxon>
        <taxon>Ascomycota</taxon>
        <taxon>Pezizomycotina</taxon>
        <taxon>Pezizomycetes</taxon>
        <taxon>Pezizales</taxon>
        <taxon>Pyronemataceae</taxon>
        <taxon>Pyronema</taxon>
    </lineage>
</organism>
<keyword evidence="7 12" id="KW-0472">Membrane</keyword>
<dbReference type="InterPro" id="IPR043130">
    <property type="entry name" value="CDP-OH_PTrfase_TM_dom"/>
</dbReference>
<dbReference type="InterPro" id="IPR048254">
    <property type="entry name" value="CDP_ALCOHOL_P_TRANSF_CS"/>
</dbReference>
<dbReference type="Gene3D" id="1.20.120.1760">
    <property type="match status" value="1"/>
</dbReference>
<protein>
    <submittedName>
        <fullName evidence="13">Similar to Uncharacterized CDP-alcohol phosphatidyltransferase class-I family protein C22A12.08c acc. no. O13899</fullName>
    </submittedName>
</protein>
<dbReference type="OMA" id="RIAMSPY"/>
<dbReference type="OrthoDB" id="10020554at2759"/>
<evidence type="ECO:0000256" key="6">
    <source>
        <dbReference type="ARBA" id="ARBA00023098"/>
    </source>
</evidence>
<dbReference type="GO" id="GO:0032049">
    <property type="term" value="P:cardiolipin biosynthetic process"/>
    <property type="evidence" value="ECO:0007669"/>
    <property type="project" value="TreeGrafter"/>
</dbReference>
<sequence length="266" mass="29853">MRFRDQFSTLRRVTTMPQLRNPLEQKPKDKVEKVLNVPNILTFGRLFSAPVIGWLILNDYHTASLALFATAGFTDAIDGWIARKWNLQTVVGSVIDPMADKTLMTIITICLAVKGVFPIWLAGIILGRDVALAISAIYFRYISLPPPKTMKRYWDFSLPSAEVHPTTISKLNTALQLGLVGAAVMDPLMGGSADWAAAFEAMQYTVATTTVWSGASYIYTKDAVKILKHPDVPASFIKRYQKDEEWKELEKKEAEKETEKNEEVKP</sequence>
<keyword evidence="4 12" id="KW-0812">Transmembrane</keyword>
<reference evidence="13 14" key="1">
    <citation type="journal article" date="2013" name="PLoS Genet.">
        <title>The genome and development-dependent transcriptomes of Pyronema confluens: a window into fungal evolution.</title>
        <authorList>
            <person name="Traeger S."/>
            <person name="Altegoer F."/>
            <person name="Freitag M."/>
            <person name="Gabaldon T."/>
            <person name="Kempken F."/>
            <person name="Kumar A."/>
            <person name="Marcet-Houben M."/>
            <person name="Poggeler S."/>
            <person name="Stajich J.E."/>
            <person name="Nowrousian M."/>
        </authorList>
    </citation>
    <scope>NUCLEOTIDE SEQUENCE [LARGE SCALE GENOMIC DNA]</scope>
    <source>
        <strain evidence="14">CBS 100304</strain>
        <tissue evidence="13">Vegetative mycelium</tissue>
    </source>
</reference>
<feature type="region of interest" description="Disordered" evidence="11">
    <location>
        <begin position="247"/>
        <end position="266"/>
    </location>
</feature>
<dbReference type="Proteomes" id="UP000018144">
    <property type="component" value="Unassembled WGS sequence"/>
</dbReference>
<evidence type="ECO:0000256" key="12">
    <source>
        <dbReference type="SAM" id="Phobius"/>
    </source>
</evidence>
<evidence type="ECO:0000256" key="4">
    <source>
        <dbReference type="ARBA" id="ARBA00022692"/>
    </source>
</evidence>
<evidence type="ECO:0000256" key="11">
    <source>
        <dbReference type="SAM" id="MobiDB-lite"/>
    </source>
</evidence>
<evidence type="ECO:0000256" key="1">
    <source>
        <dbReference type="ARBA" id="ARBA00004141"/>
    </source>
</evidence>
<dbReference type="STRING" id="1076935.U4LLD3"/>
<evidence type="ECO:0000256" key="3">
    <source>
        <dbReference type="ARBA" id="ARBA00022679"/>
    </source>
</evidence>
<evidence type="ECO:0000256" key="10">
    <source>
        <dbReference type="RuleBase" id="RU003750"/>
    </source>
</evidence>
<dbReference type="GO" id="GO:0016020">
    <property type="term" value="C:membrane"/>
    <property type="evidence" value="ECO:0007669"/>
    <property type="project" value="UniProtKB-SubCell"/>
</dbReference>
<dbReference type="Pfam" id="PF01066">
    <property type="entry name" value="CDP-OH_P_transf"/>
    <property type="match status" value="1"/>
</dbReference>
<keyword evidence="9" id="KW-1208">Phospholipid metabolism</keyword>
<gene>
    <name evidence="13" type="ORF">PCON_13594</name>
</gene>
<dbReference type="InterPro" id="IPR050324">
    <property type="entry name" value="CDP-alcohol_PTase-I"/>
</dbReference>
<keyword evidence="3 10" id="KW-0808">Transferase</keyword>
<feature type="transmembrane region" description="Helical" evidence="12">
    <location>
        <begin position="34"/>
        <end position="57"/>
    </location>
</feature>
<keyword evidence="5 12" id="KW-1133">Transmembrane helix</keyword>
<dbReference type="GO" id="GO:0043337">
    <property type="term" value="F:cardiolipin synthase (CMP-forming)"/>
    <property type="evidence" value="ECO:0007669"/>
    <property type="project" value="TreeGrafter"/>
</dbReference>
<keyword evidence="8" id="KW-0594">Phospholipid biosynthesis</keyword>
<evidence type="ECO:0000313" key="13">
    <source>
        <dbReference type="EMBL" id="CCX32743.1"/>
    </source>
</evidence>